<dbReference type="PIRSF" id="PIRSF038097">
    <property type="entry name" value="V-ATP_synth_e1/e2"/>
    <property type="match status" value="1"/>
</dbReference>
<dbReference type="InterPro" id="IPR008389">
    <property type="entry name" value="ATPase_V0-cplx_e1/e2_su"/>
</dbReference>
<keyword evidence="8 9" id="KW-0472">Membrane</keyword>
<gene>
    <name evidence="10" type="ORF">CLODIP_2_CD09395</name>
</gene>
<feature type="transmembrane region" description="Helical" evidence="9">
    <location>
        <begin position="37"/>
        <end position="57"/>
    </location>
</feature>
<evidence type="ECO:0000256" key="3">
    <source>
        <dbReference type="ARBA" id="ARBA00022448"/>
    </source>
</evidence>
<sequence length="85" mass="9664">MGASIFPIFFFTMVWGGVGIALPRMVPNGPQQRLMQVVLMITGACCWLFWLCCYMAQMNPLIGPRLSNRTLLLIAQQWGNPLERF</sequence>
<dbReference type="Proteomes" id="UP000494165">
    <property type="component" value="Unassembled WGS sequence"/>
</dbReference>
<dbReference type="OrthoDB" id="1508846at2759"/>
<reference evidence="10 11" key="1">
    <citation type="submission" date="2020-04" db="EMBL/GenBank/DDBJ databases">
        <authorList>
            <person name="Alioto T."/>
            <person name="Alioto T."/>
            <person name="Gomez Garrido J."/>
        </authorList>
    </citation>
    <scope>NUCLEOTIDE SEQUENCE [LARGE SCALE GENOMIC DNA]</scope>
</reference>
<evidence type="ECO:0000256" key="7">
    <source>
        <dbReference type="ARBA" id="ARBA00023065"/>
    </source>
</evidence>
<dbReference type="GO" id="GO:0033179">
    <property type="term" value="C:proton-transporting V-type ATPase, V0 domain"/>
    <property type="evidence" value="ECO:0007669"/>
    <property type="project" value="UniProtKB-UniRule"/>
</dbReference>
<comment type="caution">
    <text evidence="10">The sequence shown here is derived from an EMBL/GenBank/DDBJ whole genome shotgun (WGS) entry which is preliminary data.</text>
</comment>
<evidence type="ECO:0000256" key="4">
    <source>
        <dbReference type="ARBA" id="ARBA00022692"/>
    </source>
</evidence>
<dbReference type="EMBL" id="CADEPI010000304">
    <property type="protein sequence ID" value="CAB3383338.1"/>
    <property type="molecule type" value="Genomic_DNA"/>
</dbReference>
<dbReference type="GO" id="GO:0012505">
    <property type="term" value="C:endomembrane system"/>
    <property type="evidence" value="ECO:0007669"/>
    <property type="project" value="UniProtKB-SubCell"/>
</dbReference>
<dbReference type="GO" id="GO:0046961">
    <property type="term" value="F:proton-transporting ATPase activity, rotational mechanism"/>
    <property type="evidence" value="ECO:0007669"/>
    <property type="project" value="InterPro"/>
</dbReference>
<evidence type="ECO:0000256" key="1">
    <source>
        <dbReference type="ARBA" id="ARBA00004127"/>
    </source>
</evidence>
<dbReference type="InterPro" id="IPR017385">
    <property type="entry name" value="ATPase_V0-cplx_e1/e2_su_met"/>
</dbReference>
<keyword evidence="3 9" id="KW-0813">Transport</keyword>
<keyword evidence="4 9" id="KW-0812">Transmembrane</keyword>
<keyword evidence="7 9" id="KW-0406">Ion transport</keyword>
<evidence type="ECO:0000313" key="11">
    <source>
        <dbReference type="Proteomes" id="UP000494165"/>
    </source>
</evidence>
<feature type="transmembrane region" description="Helical" evidence="9">
    <location>
        <begin position="6"/>
        <end position="25"/>
    </location>
</feature>
<dbReference type="AlphaFoldDB" id="A0A8S1DSS2"/>
<keyword evidence="5 9" id="KW-0375">Hydrogen ion transport</keyword>
<comment type="subunit">
    <text evidence="9">V-ATPase is a heteromultimeric enzyme made up of two complexes: the ATP-hydrolytic V1 complex and the proton translocation V0 complex.</text>
</comment>
<evidence type="ECO:0000256" key="5">
    <source>
        <dbReference type="ARBA" id="ARBA00022781"/>
    </source>
</evidence>
<dbReference type="Pfam" id="PF05493">
    <property type="entry name" value="ATP_synt_H"/>
    <property type="match status" value="1"/>
</dbReference>
<name>A0A8S1DSS2_9INSE</name>
<accession>A0A8S1DSS2</accession>
<dbReference type="PANTHER" id="PTHR12263:SF0">
    <property type="entry name" value="V-TYPE PROTON ATPASE SUBUNIT"/>
    <property type="match status" value="1"/>
</dbReference>
<evidence type="ECO:0000256" key="9">
    <source>
        <dbReference type="PIRNR" id="PIRNR038097"/>
    </source>
</evidence>
<evidence type="ECO:0000256" key="6">
    <source>
        <dbReference type="ARBA" id="ARBA00022989"/>
    </source>
</evidence>
<evidence type="ECO:0000256" key="2">
    <source>
        <dbReference type="ARBA" id="ARBA00008328"/>
    </source>
</evidence>
<proteinExistence type="inferred from homology"/>
<dbReference type="PANTHER" id="PTHR12263">
    <property type="entry name" value="VACUOLAR ATP SYNTHASE SUBUNIT H"/>
    <property type="match status" value="1"/>
</dbReference>
<keyword evidence="11" id="KW-1185">Reference proteome</keyword>
<keyword evidence="6 9" id="KW-1133">Transmembrane helix</keyword>
<evidence type="ECO:0000256" key="8">
    <source>
        <dbReference type="ARBA" id="ARBA00023136"/>
    </source>
</evidence>
<comment type="function">
    <text evidence="9">Subunit of the V0 complex of vacuolar(H+)-ATPase (V-ATPase), a multisubunit enzyme composed of a peripheral complex (V1) that hydrolyzes ATP and a membrane integral complex (V0) that translocates protons. V-ATPase is responsible for acidifying and maintaining the pH of intracellular compartments and in some cell types, is targeted to the plasma membrane, where it is responsible for acidifying the extracellular environment.</text>
</comment>
<comment type="similarity">
    <text evidence="2 9">Belongs to the V-ATPase e1/e2 subunit family.</text>
</comment>
<organism evidence="10 11">
    <name type="scientific">Cloeon dipterum</name>
    <dbReference type="NCBI Taxonomy" id="197152"/>
    <lineage>
        <taxon>Eukaryota</taxon>
        <taxon>Metazoa</taxon>
        <taxon>Ecdysozoa</taxon>
        <taxon>Arthropoda</taxon>
        <taxon>Hexapoda</taxon>
        <taxon>Insecta</taxon>
        <taxon>Pterygota</taxon>
        <taxon>Palaeoptera</taxon>
        <taxon>Ephemeroptera</taxon>
        <taxon>Pisciforma</taxon>
        <taxon>Baetidae</taxon>
        <taxon>Cloeon</taxon>
    </lineage>
</organism>
<comment type="subcellular location">
    <subcellularLocation>
        <location evidence="1">Endomembrane system</location>
        <topology evidence="1">Multi-pass membrane protein</topology>
    </subcellularLocation>
    <subcellularLocation>
        <location evidence="9">Membrane</location>
        <topology evidence="9">Multi-pass membrane protein</topology>
    </subcellularLocation>
</comment>
<dbReference type="GO" id="GO:0033181">
    <property type="term" value="C:plasma membrane proton-transporting V-type ATPase complex"/>
    <property type="evidence" value="ECO:0007669"/>
    <property type="project" value="TreeGrafter"/>
</dbReference>
<evidence type="ECO:0000313" key="10">
    <source>
        <dbReference type="EMBL" id="CAB3383338.1"/>
    </source>
</evidence>
<protein>
    <recommendedName>
        <fullName evidence="9">V-type proton ATPase subunit</fullName>
    </recommendedName>
</protein>